<dbReference type="EMBL" id="ATAY01000028">
    <property type="protein sequence ID" value="EPR12348.1"/>
    <property type="molecule type" value="Genomic_DNA"/>
</dbReference>
<keyword evidence="1" id="KW-1133">Transmembrane helix</keyword>
<accession>U4R3V7</accession>
<keyword evidence="1" id="KW-0472">Membrane</keyword>
<reference evidence="2 3" key="1">
    <citation type="journal article" date="2013" name="Genome Announc.">
        <title>Draft Genome Sequence of the Cellulolytic Bacterium Clostridium papyrosolvens C7 (ATCC 700395).</title>
        <authorList>
            <person name="Zepeda V."/>
            <person name="Dassa B."/>
            <person name="Borovok I."/>
            <person name="Lamed R."/>
            <person name="Bayer E.A."/>
            <person name="Cate J.H."/>
        </authorList>
    </citation>
    <scope>NUCLEOTIDE SEQUENCE [LARGE SCALE GENOMIC DNA]</scope>
    <source>
        <strain evidence="2 3">C7</strain>
    </source>
</reference>
<dbReference type="AlphaFoldDB" id="U4R3V7"/>
<evidence type="ECO:0000313" key="2">
    <source>
        <dbReference type="EMBL" id="EPR12348.1"/>
    </source>
</evidence>
<proteinExistence type="predicted"/>
<evidence type="ECO:0000313" key="3">
    <source>
        <dbReference type="Proteomes" id="UP000016860"/>
    </source>
</evidence>
<dbReference type="RefSeq" id="WP_020815263.1">
    <property type="nucleotide sequence ID" value="NZ_ATAY01000028.1"/>
</dbReference>
<dbReference type="PROSITE" id="PS51257">
    <property type="entry name" value="PROKAR_LIPOPROTEIN"/>
    <property type="match status" value="1"/>
</dbReference>
<feature type="transmembrane region" description="Helical" evidence="1">
    <location>
        <begin position="17"/>
        <end position="33"/>
    </location>
</feature>
<name>U4R3V7_9FIRM</name>
<protein>
    <submittedName>
        <fullName evidence="2">Uncharacterized protein</fullName>
    </submittedName>
</protein>
<organism evidence="2 3">
    <name type="scientific">Ruminiclostridium papyrosolvens C7</name>
    <dbReference type="NCBI Taxonomy" id="1330534"/>
    <lineage>
        <taxon>Bacteria</taxon>
        <taxon>Bacillati</taxon>
        <taxon>Bacillota</taxon>
        <taxon>Clostridia</taxon>
        <taxon>Eubacteriales</taxon>
        <taxon>Oscillospiraceae</taxon>
        <taxon>Ruminiclostridium</taxon>
    </lineage>
</organism>
<sequence>MANKIDSTTTTKQMNNSLAWVLTGCGIALMFYTKHMDISLIFEDDALNKSISNILNFFSRLF</sequence>
<evidence type="ECO:0000256" key="1">
    <source>
        <dbReference type="SAM" id="Phobius"/>
    </source>
</evidence>
<dbReference type="Proteomes" id="UP000016860">
    <property type="component" value="Unassembled WGS sequence"/>
</dbReference>
<keyword evidence="1" id="KW-0812">Transmembrane</keyword>
<gene>
    <name evidence="2" type="ORF">L323_08590</name>
</gene>
<dbReference type="STRING" id="1330534.L323_08590"/>
<comment type="caution">
    <text evidence="2">The sequence shown here is derived from an EMBL/GenBank/DDBJ whole genome shotgun (WGS) entry which is preliminary data.</text>
</comment>